<feature type="compositionally biased region" description="Basic and acidic residues" evidence="1">
    <location>
        <begin position="10"/>
        <end position="22"/>
    </location>
</feature>
<sequence length="89" mass="10273">MGESSILASSERDRTSTTDSRKEMAIRNMRINNVGILAALIPIIGHRSDQFILHIGYRPSTDNLTLYPITFIYNYSKKFILYYLISFHT</sequence>
<organism evidence="2">
    <name type="scientific">Rhizophagus irregularis (strain DAOM 181602 / DAOM 197198 / MUCL 43194)</name>
    <name type="common">Arbuscular mycorrhizal fungus</name>
    <name type="synonym">Glomus intraradices</name>
    <dbReference type="NCBI Taxonomy" id="747089"/>
    <lineage>
        <taxon>Eukaryota</taxon>
        <taxon>Fungi</taxon>
        <taxon>Fungi incertae sedis</taxon>
        <taxon>Mucoromycota</taxon>
        <taxon>Glomeromycotina</taxon>
        <taxon>Glomeromycetes</taxon>
        <taxon>Glomerales</taxon>
        <taxon>Glomeraceae</taxon>
        <taxon>Rhizophagus</taxon>
    </lineage>
</organism>
<evidence type="ECO:0000313" key="2">
    <source>
        <dbReference type="EMBL" id="ESA23579.1"/>
    </source>
</evidence>
<evidence type="ECO:0000256" key="1">
    <source>
        <dbReference type="SAM" id="MobiDB-lite"/>
    </source>
</evidence>
<name>U9UT61_RHIID</name>
<proteinExistence type="predicted"/>
<feature type="region of interest" description="Disordered" evidence="1">
    <location>
        <begin position="1"/>
        <end position="22"/>
    </location>
</feature>
<dbReference type="EMBL" id="KI274663">
    <property type="protein sequence ID" value="ESA23579.1"/>
    <property type="molecule type" value="Genomic_DNA"/>
</dbReference>
<protein>
    <submittedName>
        <fullName evidence="2">Uncharacterized protein</fullName>
    </submittedName>
</protein>
<gene>
    <name evidence="2" type="ORF">GLOINDRAFT_342087</name>
</gene>
<dbReference type="HOGENOM" id="CLU_2455870_0_0_1"/>
<dbReference type="AlphaFoldDB" id="U9UT61"/>
<reference evidence="2" key="1">
    <citation type="submission" date="2013-07" db="EMBL/GenBank/DDBJ databases">
        <title>The genome of an arbuscular mycorrhizal fungus provides insights into the evolution of the oldest plant symbiosis.</title>
        <authorList>
            <consortium name="DOE Joint Genome Institute"/>
            <person name="Tisserant E."/>
            <person name="Malbreil M."/>
            <person name="Kuo A."/>
            <person name="Kohler A."/>
            <person name="Symeonidi A."/>
            <person name="Balestrini R."/>
            <person name="Charron P."/>
            <person name="Duensing N."/>
            <person name="Frei-dit-Frey N."/>
            <person name="Gianinazzi-Pearson V."/>
            <person name="Gilbert B."/>
            <person name="Handa Y."/>
            <person name="Hijri M."/>
            <person name="Kaul R."/>
            <person name="Kawaguchi M."/>
            <person name="Krajinski F."/>
            <person name="Lammers P."/>
            <person name="Lapierre D."/>
            <person name="Masclaux F.G."/>
            <person name="Murat C."/>
            <person name="Morin E."/>
            <person name="Ndikumana S."/>
            <person name="Pagni M."/>
            <person name="Petitpierre D."/>
            <person name="Requena N."/>
            <person name="Rosikiewicz P."/>
            <person name="Riley R."/>
            <person name="Saito K."/>
            <person name="San Clemente H."/>
            <person name="Shapiro H."/>
            <person name="van Tuinen D."/>
            <person name="Becard G."/>
            <person name="Bonfante P."/>
            <person name="Paszkowski U."/>
            <person name="Shachar-Hill Y."/>
            <person name="Young J.P."/>
            <person name="Sanders I.R."/>
            <person name="Henrissat B."/>
            <person name="Rensing S.A."/>
            <person name="Grigoriev I.V."/>
            <person name="Corradi N."/>
            <person name="Roux C."/>
            <person name="Martin F."/>
        </authorList>
    </citation>
    <scope>NUCLEOTIDE SEQUENCE</scope>
    <source>
        <strain evidence="2">DAOM 197198</strain>
    </source>
</reference>
<accession>U9UT61</accession>